<dbReference type="InterPro" id="IPR003675">
    <property type="entry name" value="Rce1/LyrA-like_dom"/>
</dbReference>
<feature type="transmembrane region" description="Helical" evidence="1">
    <location>
        <begin position="124"/>
        <end position="142"/>
    </location>
</feature>
<keyword evidence="4" id="KW-1185">Reference proteome</keyword>
<proteinExistence type="predicted"/>
<feature type="domain" description="CAAX prenyl protease 2/Lysostaphin resistance protein A-like" evidence="2">
    <location>
        <begin position="123"/>
        <end position="210"/>
    </location>
</feature>
<dbReference type="PANTHER" id="PTHR36435">
    <property type="entry name" value="SLR1288 PROTEIN"/>
    <property type="match status" value="1"/>
</dbReference>
<evidence type="ECO:0000313" key="3">
    <source>
        <dbReference type="EMBL" id="MFD1609017.1"/>
    </source>
</evidence>
<name>A0ABW4HVF6_9BACI</name>
<feature type="transmembrane region" description="Helical" evidence="1">
    <location>
        <begin position="154"/>
        <end position="171"/>
    </location>
</feature>
<keyword evidence="3" id="KW-0378">Hydrolase</keyword>
<dbReference type="Pfam" id="PF02517">
    <property type="entry name" value="Rce1-like"/>
    <property type="match status" value="1"/>
</dbReference>
<dbReference type="GO" id="GO:0016787">
    <property type="term" value="F:hydrolase activity"/>
    <property type="evidence" value="ECO:0007669"/>
    <property type="project" value="UniProtKB-KW"/>
</dbReference>
<dbReference type="InterPro" id="IPR052710">
    <property type="entry name" value="CAAX_protease"/>
</dbReference>
<dbReference type="EMBL" id="JBHUDE010000144">
    <property type="protein sequence ID" value="MFD1609017.1"/>
    <property type="molecule type" value="Genomic_DNA"/>
</dbReference>
<gene>
    <name evidence="3" type="ORF">ACFSBH_15490</name>
</gene>
<evidence type="ECO:0000256" key="1">
    <source>
        <dbReference type="SAM" id="Phobius"/>
    </source>
</evidence>
<feature type="transmembrane region" description="Helical" evidence="1">
    <location>
        <begin position="177"/>
        <end position="192"/>
    </location>
</feature>
<comment type="caution">
    <text evidence="3">The sequence shown here is derived from an EMBL/GenBank/DDBJ whole genome shotgun (WGS) entry which is preliminary data.</text>
</comment>
<dbReference type="Proteomes" id="UP001597221">
    <property type="component" value="Unassembled WGS sequence"/>
</dbReference>
<keyword evidence="1" id="KW-1133">Transmembrane helix</keyword>
<protein>
    <submittedName>
        <fullName evidence="3">CPBP family intramembrane glutamic endopeptidase</fullName>
        <ecNumber evidence="3">3.4.-.-</ecNumber>
    </submittedName>
</protein>
<feature type="transmembrane region" description="Helical" evidence="1">
    <location>
        <begin position="197"/>
        <end position="218"/>
    </location>
</feature>
<dbReference type="RefSeq" id="WP_251516902.1">
    <property type="nucleotide sequence ID" value="NZ_JAMBON010000043.1"/>
</dbReference>
<accession>A0ABW4HVF6</accession>
<evidence type="ECO:0000313" key="4">
    <source>
        <dbReference type="Proteomes" id="UP001597221"/>
    </source>
</evidence>
<feature type="transmembrane region" description="Helical" evidence="1">
    <location>
        <begin position="80"/>
        <end position="104"/>
    </location>
</feature>
<dbReference type="PANTHER" id="PTHR36435:SF6">
    <property type="entry name" value="ABORTIVE INFECTION PROTEIN"/>
    <property type="match status" value="1"/>
</dbReference>
<organism evidence="3 4">
    <name type="scientific">Oceanobacillus luteolus</name>
    <dbReference type="NCBI Taxonomy" id="1274358"/>
    <lineage>
        <taxon>Bacteria</taxon>
        <taxon>Bacillati</taxon>
        <taxon>Bacillota</taxon>
        <taxon>Bacilli</taxon>
        <taxon>Bacillales</taxon>
        <taxon>Bacillaceae</taxon>
        <taxon>Oceanobacillus</taxon>
    </lineage>
</organism>
<sequence length="239" mass="27594">MPKRYWYVIFVYLIMQLSSFPVAIYMINRHPDNPELYMQNMTYWSIFSFIAALFIILWILKPDMKMPAHREATSTGGIILWSILGVFLAFFAQGLAASIEIYILGIEPGSENTFQIMEVVRSNALFILIPAIIAPILEEIIFRKIVFGTLYKRMNFIFAALLSALIFAAVHWDFSHLLMYTAMGLVFAFLYVRTKRILVPIIVHAGMNTMVVLAQYGLSPEEIEKMREQLENMQTILFL</sequence>
<evidence type="ECO:0000259" key="2">
    <source>
        <dbReference type="Pfam" id="PF02517"/>
    </source>
</evidence>
<keyword evidence="1" id="KW-0812">Transmembrane</keyword>
<dbReference type="EC" id="3.4.-.-" evidence="3"/>
<feature type="transmembrane region" description="Helical" evidence="1">
    <location>
        <begin position="7"/>
        <end position="27"/>
    </location>
</feature>
<reference evidence="4" key="1">
    <citation type="journal article" date="2019" name="Int. J. Syst. Evol. Microbiol.">
        <title>The Global Catalogue of Microorganisms (GCM) 10K type strain sequencing project: providing services to taxonomists for standard genome sequencing and annotation.</title>
        <authorList>
            <consortium name="The Broad Institute Genomics Platform"/>
            <consortium name="The Broad Institute Genome Sequencing Center for Infectious Disease"/>
            <person name="Wu L."/>
            <person name="Ma J."/>
        </authorList>
    </citation>
    <scope>NUCLEOTIDE SEQUENCE [LARGE SCALE GENOMIC DNA]</scope>
    <source>
        <strain evidence="4">CGMCC 1.12376</strain>
    </source>
</reference>
<feature type="transmembrane region" description="Helical" evidence="1">
    <location>
        <begin position="42"/>
        <end position="60"/>
    </location>
</feature>
<keyword evidence="1" id="KW-0472">Membrane</keyword>